<dbReference type="Pfam" id="PF13191">
    <property type="entry name" value="AAA_16"/>
    <property type="match status" value="1"/>
</dbReference>
<dbReference type="PROSITE" id="PS50005">
    <property type="entry name" value="TPR"/>
    <property type="match status" value="4"/>
</dbReference>
<feature type="domain" description="Orc1-like AAA ATPase" evidence="4">
    <location>
        <begin position="23"/>
        <end position="139"/>
    </location>
</feature>
<evidence type="ECO:0000256" key="1">
    <source>
        <dbReference type="ARBA" id="ARBA00022737"/>
    </source>
</evidence>
<evidence type="ECO:0000313" key="6">
    <source>
        <dbReference type="Proteomes" id="UP001596200"/>
    </source>
</evidence>
<dbReference type="Pfam" id="PF13414">
    <property type="entry name" value="TPR_11"/>
    <property type="match status" value="1"/>
</dbReference>
<accession>A0ABW1GCN1</accession>
<feature type="repeat" description="TPR" evidence="3">
    <location>
        <begin position="830"/>
        <end position="863"/>
    </location>
</feature>
<evidence type="ECO:0000256" key="2">
    <source>
        <dbReference type="ARBA" id="ARBA00022803"/>
    </source>
</evidence>
<sequence>MAAARPQRRSMQQIIEDRRRASFIGRTAELDVFRGNFDLPPEDVRHRFVFHVRGNAGVGKTSLVREMARVAQECGAVTVHADESADSVPALLAALSEQFGRQGHLLRALDRLLATYRQRLQEALSTGSQDPSAGSLALAQAGLIGAGMIPLLGAFAGAVDPALVARGADGVRSALGTRFGRGGDAGASTDPVRALTGAFLDDLARVGEEAPWIAIFLDTYERTAPYLDGWLHELITRTHRAALPANVVFTLAGQRRLDPAHWDGAENFVTDLPLRPFTDTEARGLLAAKGITDEPVVAEVLRLSGRLPVLVSTLAGSRPTAPDEVDDPSATAVERFLKWERDPALRTAALACALPRRLDEDITGAALGTGTGAAPGLAGAVLGSGTGVVPGLAGAVLGSGAALGLAGAALGSGAGLGSTADVPDAGAALGPAADVSGTRAALGAAGVAPGHAADAPDVYAWLCSLPFVTASPGRARYHEVVRAPMLRLRRAGAPQAWRDGHARLAALFAARRTAEEDGHGDAAGRPWSRLAWRTERGEELYHLLCSAPRTALPAALRDGVDACWADTPAARRWARALAEAGEDGGDERLRSWGAECLAALADEQYGAVRVLGLLLARPELDDNGRAAAYNARGWQHFSLGRYQDALDDHARAADADPQDSGGHHGAAITRRALGEFDAALRHIDRCAELAPEAAWVAHERGETYRRMGRYEEALAELDRAHALAPKEPLTLGSRGQVKFALGRAADALEDLDRAVVLWPDYTWALTRRAHVRRFLGDGAGALADLDRAERLSPGTAGIMGERGDVYRFGGRYEEAVAEYGRALAADPAYAWALGSRALAYEALGRTSEALADLDRALEIDPAYAWARAQRDRLGGSGPAGGA</sequence>
<dbReference type="InterPro" id="IPR013105">
    <property type="entry name" value="TPR_2"/>
</dbReference>
<evidence type="ECO:0000256" key="3">
    <source>
        <dbReference type="PROSITE-ProRule" id="PRU00339"/>
    </source>
</evidence>
<dbReference type="Gene3D" id="3.40.50.300">
    <property type="entry name" value="P-loop containing nucleotide triphosphate hydrolases"/>
    <property type="match status" value="1"/>
</dbReference>
<name>A0ABW1GCN1_9ACTN</name>
<dbReference type="RefSeq" id="WP_344517173.1">
    <property type="nucleotide sequence ID" value="NZ_BAAATU010000062.1"/>
</dbReference>
<dbReference type="InterPro" id="IPR050498">
    <property type="entry name" value="Ycf3"/>
</dbReference>
<gene>
    <name evidence="5" type="ORF">ACFP1B_03600</name>
</gene>
<evidence type="ECO:0000259" key="4">
    <source>
        <dbReference type="Pfam" id="PF13191"/>
    </source>
</evidence>
<dbReference type="InterPro" id="IPR011990">
    <property type="entry name" value="TPR-like_helical_dom_sf"/>
</dbReference>
<dbReference type="PANTHER" id="PTHR44858">
    <property type="entry name" value="TETRATRICOPEPTIDE REPEAT PROTEIN 6"/>
    <property type="match status" value="1"/>
</dbReference>
<reference evidence="6" key="1">
    <citation type="journal article" date="2019" name="Int. J. Syst. Evol. Microbiol.">
        <title>The Global Catalogue of Microorganisms (GCM) 10K type strain sequencing project: providing services to taxonomists for standard genome sequencing and annotation.</title>
        <authorList>
            <consortium name="The Broad Institute Genomics Platform"/>
            <consortium name="The Broad Institute Genome Sequencing Center for Infectious Disease"/>
            <person name="Wu L."/>
            <person name="Ma J."/>
        </authorList>
    </citation>
    <scope>NUCLEOTIDE SEQUENCE [LARGE SCALE GENOMIC DNA]</scope>
    <source>
        <strain evidence="6">JCM 4147</strain>
    </source>
</reference>
<dbReference type="Pfam" id="PF07719">
    <property type="entry name" value="TPR_2"/>
    <property type="match status" value="1"/>
</dbReference>
<feature type="repeat" description="TPR" evidence="3">
    <location>
        <begin position="796"/>
        <end position="829"/>
    </location>
</feature>
<keyword evidence="1" id="KW-0677">Repeat</keyword>
<dbReference type="InterPro" id="IPR019734">
    <property type="entry name" value="TPR_rpt"/>
</dbReference>
<dbReference type="SUPFAM" id="SSF48452">
    <property type="entry name" value="TPR-like"/>
    <property type="match status" value="2"/>
</dbReference>
<dbReference type="SUPFAM" id="SSF52540">
    <property type="entry name" value="P-loop containing nucleoside triphosphate hydrolases"/>
    <property type="match status" value="1"/>
</dbReference>
<dbReference type="PANTHER" id="PTHR44858:SF1">
    <property type="entry name" value="UDP-N-ACETYLGLUCOSAMINE--PEPTIDE N-ACETYLGLUCOSAMINYLTRANSFERASE SPINDLY-RELATED"/>
    <property type="match status" value="1"/>
</dbReference>
<organism evidence="5 6">
    <name type="scientific">Streptomyces pulveraceus</name>
    <dbReference type="NCBI Taxonomy" id="68258"/>
    <lineage>
        <taxon>Bacteria</taxon>
        <taxon>Bacillati</taxon>
        <taxon>Actinomycetota</taxon>
        <taxon>Actinomycetes</taxon>
        <taxon>Kitasatosporales</taxon>
        <taxon>Streptomycetaceae</taxon>
        <taxon>Streptomyces</taxon>
    </lineage>
</organism>
<keyword evidence="6" id="KW-1185">Reference proteome</keyword>
<dbReference type="InterPro" id="IPR027417">
    <property type="entry name" value="P-loop_NTPase"/>
</dbReference>
<protein>
    <submittedName>
        <fullName evidence="5">Tetratricopeptide repeat protein</fullName>
    </submittedName>
</protein>
<evidence type="ECO:0000313" key="5">
    <source>
        <dbReference type="EMBL" id="MFC5912526.1"/>
    </source>
</evidence>
<proteinExistence type="predicted"/>
<dbReference type="SMART" id="SM00028">
    <property type="entry name" value="TPR"/>
    <property type="match status" value="7"/>
</dbReference>
<feature type="repeat" description="TPR" evidence="3">
    <location>
        <begin position="694"/>
        <end position="727"/>
    </location>
</feature>
<comment type="caution">
    <text evidence="5">The sequence shown here is derived from an EMBL/GenBank/DDBJ whole genome shotgun (WGS) entry which is preliminary data.</text>
</comment>
<dbReference type="EMBL" id="JBHSPU010000002">
    <property type="protein sequence ID" value="MFC5912526.1"/>
    <property type="molecule type" value="Genomic_DNA"/>
</dbReference>
<feature type="repeat" description="TPR" evidence="3">
    <location>
        <begin position="626"/>
        <end position="659"/>
    </location>
</feature>
<dbReference type="InterPro" id="IPR041664">
    <property type="entry name" value="AAA_16"/>
</dbReference>
<dbReference type="Proteomes" id="UP001596200">
    <property type="component" value="Unassembled WGS sequence"/>
</dbReference>
<keyword evidence="2 3" id="KW-0802">TPR repeat</keyword>
<dbReference type="Gene3D" id="1.25.40.10">
    <property type="entry name" value="Tetratricopeptide repeat domain"/>
    <property type="match status" value="3"/>
</dbReference>